<protein>
    <submittedName>
        <fullName evidence="1">Uncharacterized protein family (UPF0180)</fullName>
    </submittedName>
</protein>
<organism evidence="1 2">
    <name type="scientific">Thermanaeromonas toyohensis ToBE</name>
    <dbReference type="NCBI Taxonomy" id="698762"/>
    <lineage>
        <taxon>Bacteria</taxon>
        <taxon>Bacillati</taxon>
        <taxon>Bacillota</taxon>
        <taxon>Clostridia</taxon>
        <taxon>Neomoorellales</taxon>
        <taxon>Neomoorellaceae</taxon>
        <taxon>Thermanaeromonas</taxon>
    </lineage>
</organism>
<sequence length="88" mass="9681">MGKRVAVERTISAIGDHLAGQGFEVDWVDMSELKPKDLQNYGAIVISGQDSNLLGREDIWTEVPVIAAEGKTPVEIAEMVRERLELTS</sequence>
<evidence type="ECO:0000313" key="2">
    <source>
        <dbReference type="Proteomes" id="UP000192569"/>
    </source>
</evidence>
<dbReference type="OrthoDB" id="1708042at2"/>
<evidence type="ECO:0000313" key="1">
    <source>
        <dbReference type="EMBL" id="SMB91713.1"/>
    </source>
</evidence>
<proteinExistence type="predicted"/>
<dbReference type="EMBL" id="LT838272">
    <property type="protein sequence ID" value="SMB91713.1"/>
    <property type="molecule type" value="Genomic_DNA"/>
</dbReference>
<name>A0A1W1VER2_9FIRM</name>
<dbReference type="AlphaFoldDB" id="A0A1W1VER2"/>
<dbReference type="STRING" id="698762.SAMN00808754_0507"/>
<reference evidence="1 2" key="1">
    <citation type="submission" date="2017-04" db="EMBL/GenBank/DDBJ databases">
        <authorList>
            <person name="Afonso C.L."/>
            <person name="Miller P.J."/>
            <person name="Scott M.A."/>
            <person name="Spackman E."/>
            <person name="Goraichik I."/>
            <person name="Dimitrov K.M."/>
            <person name="Suarez D.L."/>
            <person name="Swayne D.E."/>
        </authorList>
    </citation>
    <scope>NUCLEOTIDE SEQUENCE [LARGE SCALE GENOMIC DNA]</scope>
    <source>
        <strain evidence="1 2">ToBE</strain>
    </source>
</reference>
<gene>
    <name evidence="1" type="ORF">SAMN00808754_0507</name>
</gene>
<dbReference type="RefSeq" id="WP_157109753.1">
    <property type="nucleotide sequence ID" value="NZ_LT838272.1"/>
</dbReference>
<keyword evidence="2" id="KW-1185">Reference proteome</keyword>
<accession>A0A1W1VER2</accession>
<dbReference type="Proteomes" id="UP000192569">
    <property type="component" value="Chromosome I"/>
</dbReference>
<dbReference type="InterPro" id="IPR005370">
    <property type="entry name" value="UPF0180"/>
</dbReference>
<dbReference type="Pfam" id="PF03698">
    <property type="entry name" value="UPF0180"/>
    <property type="match status" value="1"/>
</dbReference>